<gene>
    <name evidence="2" type="ORF">E3A20_18800</name>
</gene>
<dbReference type="AlphaFoldDB" id="A0A5C6M467"/>
<sequence length="510" mass="58492">MKTVWACCIMVLITTVNMSPLRAQTADQQLEAFFKNHLEECFKMRPLEATMLGDHRFDDQLDDISAEARQRWLQHYRSQLQRLEQQVPRQQLTRGGQVDYEILRDELIRNIWLAENTRPFEEDPRTYGSYISDSVYSLLVQSTLPRETNIRNAIARIRQIPRIVRTARETLRDSPPTILETAILQNRGAIGFYEKGIYELIGASAQLDELRTAAAPALQALREHQTFLEDSRRLRANGNWRLGPDLFAEKLKLVLNAGVSAQQVLADAEAEFLRVQDELYVVSRQLWSRYFPQSVLPPDDAAGRRETVTKVIAAVSQEHGAPETLVADARSSVGQIQDFIRRQDILRLPDPDRCQVIEMPEFRRGNSLAYLDPALPLDPGGISSYAVSPPPTDWGSERVRSFLEEYNSHMLQILTIHEAYPGHYVQLEYSNRCPSLIRRVLQSGVFIEGWAVYTEQMMLDQGYGEGSLQLRLNQLKFYLRAVVNAILDHRMHCTEMTDEQAMELLTVQAY</sequence>
<organism evidence="2 3">
    <name type="scientific">Planctomyces bekefii</name>
    <dbReference type="NCBI Taxonomy" id="1653850"/>
    <lineage>
        <taxon>Bacteria</taxon>
        <taxon>Pseudomonadati</taxon>
        <taxon>Planctomycetota</taxon>
        <taxon>Planctomycetia</taxon>
        <taxon>Planctomycetales</taxon>
        <taxon>Planctomycetaceae</taxon>
        <taxon>Planctomyces</taxon>
    </lineage>
</organism>
<reference evidence="2 3" key="1">
    <citation type="submission" date="2019-08" db="EMBL/GenBank/DDBJ databases">
        <title>100 year-old enigma solved: identification of Planctomyces bekefii, the type genus and species of the phylum Planctomycetes.</title>
        <authorList>
            <person name="Svetlana D.N."/>
            <person name="Overmann J."/>
        </authorList>
    </citation>
    <scope>NUCLEOTIDE SEQUENCE [LARGE SCALE GENOMIC DNA]</scope>
    <source>
        <strain evidence="2">Phe10_nw2017</strain>
    </source>
</reference>
<keyword evidence="1" id="KW-0732">Signal</keyword>
<dbReference type="Pfam" id="PF05960">
    <property type="entry name" value="DUF885"/>
    <property type="match status" value="1"/>
</dbReference>
<evidence type="ECO:0000256" key="1">
    <source>
        <dbReference type="SAM" id="SignalP"/>
    </source>
</evidence>
<evidence type="ECO:0008006" key="4">
    <source>
        <dbReference type="Google" id="ProtNLM"/>
    </source>
</evidence>
<reference evidence="2 3" key="2">
    <citation type="submission" date="2019-08" db="EMBL/GenBank/DDBJ databases">
        <authorList>
            <person name="Henke P."/>
        </authorList>
    </citation>
    <scope>NUCLEOTIDE SEQUENCE [LARGE SCALE GENOMIC DNA]</scope>
    <source>
        <strain evidence="2">Phe10_nw2017</strain>
    </source>
</reference>
<dbReference type="InterPro" id="IPR010281">
    <property type="entry name" value="DUF885"/>
</dbReference>
<name>A0A5C6M467_9PLAN</name>
<proteinExistence type="predicted"/>
<dbReference type="Proteomes" id="UP000321083">
    <property type="component" value="Unassembled WGS sequence"/>
</dbReference>
<feature type="non-terminal residue" evidence="2">
    <location>
        <position position="510"/>
    </location>
</feature>
<feature type="chain" id="PRO_5023103993" description="DUF885 domain-containing protein" evidence="1">
    <location>
        <begin position="24"/>
        <end position="510"/>
    </location>
</feature>
<keyword evidence="3" id="KW-1185">Reference proteome</keyword>
<comment type="caution">
    <text evidence="2">The sequence shown here is derived from an EMBL/GenBank/DDBJ whole genome shotgun (WGS) entry which is preliminary data.</text>
</comment>
<dbReference type="EMBL" id="SRHE01000426">
    <property type="protein sequence ID" value="TWW08993.1"/>
    <property type="molecule type" value="Genomic_DNA"/>
</dbReference>
<accession>A0A5C6M467</accession>
<feature type="signal peptide" evidence="1">
    <location>
        <begin position="1"/>
        <end position="23"/>
    </location>
</feature>
<protein>
    <recommendedName>
        <fullName evidence="4">DUF885 domain-containing protein</fullName>
    </recommendedName>
</protein>
<dbReference type="PANTHER" id="PTHR33361">
    <property type="entry name" value="GLR0591 PROTEIN"/>
    <property type="match status" value="1"/>
</dbReference>
<evidence type="ECO:0000313" key="3">
    <source>
        <dbReference type="Proteomes" id="UP000321083"/>
    </source>
</evidence>
<dbReference type="PANTHER" id="PTHR33361:SF15">
    <property type="entry name" value="DUF885 FAMILY LIPOPROTEIN"/>
    <property type="match status" value="1"/>
</dbReference>
<evidence type="ECO:0000313" key="2">
    <source>
        <dbReference type="EMBL" id="TWW08993.1"/>
    </source>
</evidence>